<name>H8FRD8_MAGML</name>
<organism evidence="1 2">
    <name type="scientific">Magnetospirillum molischianum DSM 120</name>
    <dbReference type="NCBI Taxonomy" id="1150626"/>
    <lineage>
        <taxon>Bacteria</taxon>
        <taxon>Pseudomonadati</taxon>
        <taxon>Pseudomonadota</taxon>
        <taxon>Alphaproteobacteria</taxon>
        <taxon>Rhodospirillales</taxon>
        <taxon>Rhodospirillaceae</taxon>
        <taxon>Magnetospirillum</taxon>
    </lineage>
</organism>
<dbReference type="STRING" id="1150626.PHAMO_220044"/>
<gene>
    <name evidence="1" type="ORF">PHAMO_220044</name>
</gene>
<reference evidence="1 2" key="1">
    <citation type="journal article" date="2012" name="J. Bacteriol.">
        <title>Draft Genome Sequence of the Purple Photosynthetic Bacterium Phaeospirillum molischianum DSM120, a Particularly Versatile Bacterium.</title>
        <authorList>
            <person name="Duquesne K."/>
            <person name="Prima V."/>
            <person name="Ji B."/>
            <person name="Rouy Z."/>
            <person name="Medigue C."/>
            <person name="Talla E."/>
            <person name="Sturgis J.N."/>
        </authorList>
    </citation>
    <scope>NUCLEOTIDE SEQUENCE [LARGE SCALE GENOMIC DNA]</scope>
    <source>
        <strain evidence="2">DSM120</strain>
    </source>
</reference>
<dbReference type="AlphaFoldDB" id="H8FRD8"/>
<protein>
    <submittedName>
        <fullName evidence="1">Uncharacterized protein</fullName>
    </submittedName>
</protein>
<dbReference type="OrthoDB" id="7335602at2"/>
<proteinExistence type="predicted"/>
<accession>H8FRD8</accession>
<dbReference type="eggNOG" id="ENOG5033XC1">
    <property type="taxonomic scope" value="Bacteria"/>
</dbReference>
<evidence type="ECO:0000313" key="1">
    <source>
        <dbReference type="EMBL" id="CCG40926.1"/>
    </source>
</evidence>
<dbReference type="EMBL" id="CAHP01000015">
    <property type="protein sequence ID" value="CCG40926.1"/>
    <property type="molecule type" value="Genomic_DNA"/>
</dbReference>
<dbReference type="Proteomes" id="UP000004169">
    <property type="component" value="Unassembled WGS sequence"/>
</dbReference>
<sequence length="294" mass="32155">MAQSQPTDDVIRIRIDTTRAVDAFLCLLAEQAAEGETREPANPAATAIWRELAPFRLVEYAYIDESVGPIDGAYVGFPNGMLYAVEEDIPDRAVTDLISAGEHRLSALPPLYVYVPLRQPIGIRAIESFLTELSAHIGHSLVGVLPDSDERMVARVFDSEGTRAATAETDRHLGKRDILERFGARSRRSDGRAYAVLTLSFARHVLEFANTKERDAFIVWSHYLCDWIFANGGDAAALGFAELCRPAEIAPAPDNGCTTVRLGLVFPPIPAPPEGMREAWIVILRAIGGSATRP</sequence>
<keyword evidence="2" id="KW-1185">Reference proteome</keyword>
<evidence type="ECO:0000313" key="2">
    <source>
        <dbReference type="Proteomes" id="UP000004169"/>
    </source>
</evidence>
<dbReference type="RefSeq" id="WP_002727579.1">
    <property type="nucleotide sequence ID" value="NZ_CAHP01000015.1"/>
</dbReference>
<comment type="caution">
    <text evidence="1">The sequence shown here is derived from an EMBL/GenBank/DDBJ whole genome shotgun (WGS) entry which is preliminary data.</text>
</comment>